<evidence type="ECO:0000313" key="2">
    <source>
        <dbReference type="EMBL" id="THV28033.1"/>
    </source>
</evidence>
<dbReference type="OrthoDB" id="5168148at2"/>
<accession>A0A4S8PCI4</accession>
<name>A0A4S8PCI4_9ACTN</name>
<organism evidence="2 3">
    <name type="scientific">Glycomyces paridis</name>
    <dbReference type="NCBI Taxonomy" id="2126555"/>
    <lineage>
        <taxon>Bacteria</taxon>
        <taxon>Bacillati</taxon>
        <taxon>Actinomycetota</taxon>
        <taxon>Actinomycetes</taxon>
        <taxon>Glycomycetales</taxon>
        <taxon>Glycomycetaceae</taxon>
        <taxon>Glycomyces</taxon>
    </lineage>
</organism>
<proteinExistence type="predicted"/>
<evidence type="ECO:0000259" key="1">
    <source>
        <dbReference type="Pfam" id="PF00535"/>
    </source>
</evidence>
<dbReference type="PANTHER" id="PTHR43685">
    <property type="entry name" value="GLYCOSYLTRANSFERASE"/>
    <property type="match status" value="1"/>
</dbReference>
<dbReference type="RefSeq" id="WP_136530265.1">
    <property type="nucleotide sequence ID" value="NZ_STGX01000009.1"/>
</dbReference>
<keyword evidence="2" id="KW-0808">Transferase</keyword>
<evidence type="ECO:0000313" key="3">
    <source>
        <dbReference type="Proteomes" id="UP000305792"/>
    </source>
</evidence>
<comment type="caution">
    <text evidence="2">The sequence shown here is derived from an EMBL/GenBank/DDBJ whole genome shotgun (WGS) entry which is preliminary data.</text>
</comment>
<dbReference type="GO" id="GO:0016740">
    <property type="term" value="F:transferase activity"/>
    <property type="evidence" value="ECO:0007669"/>
    <property type="project" value="UniProtKB-KW"/>
</dbReference>
<dbReference type="InterPro" id="IPR001173">
    <property type="entry name" value="Glyco_trans_2-like"/>
</dbReference>
<dbReference type="InterPro" id="IPR050834">
    <property type="entry name" value="Glycosyltransf_2"/>
</dbReference>
<dbReference type="CDD" id="cd00761">
    <property type="entry name" value="Glyco_tranf_GTA_type"/>
    <property type="match status" value="1"/>
</dbReference>
<sequence length="534" mass="56620">MNALDAAPASRFSRNDHPAVPRPALGAWAPTATVSVVVPAYGGQDRLDLLLAALSAQTYPEALLDVVVLDDGSEPPLRLPELRPLRTRLVRAAAGRWGIPSAVAAAVDAAEGEVVLRLDSDLVPARDHVEAHARWHAAADYLVVVGKLAFADVEAGGFEPAGVRDAVAAGRADALFADAVASADWEIGLVREGGGRVLDELRAFTIANGATISFTRSLYTGCGGMDAAVPLGSDTELGYRLAQAGALFVPDPEARAWHLGRSQMNSDRRAGKRFRHPFLADRVPSLRYLREEPGRSWTVPYVEVVVDARGAAFEAVRATVSSVLGGAVSDVAVALLGPWSELSAAGRVAPLADPLLDLRLIGECFAGEARVRRVESVPASSAPVPFRLSLPAGAAFTYDGLAGLVAFADERRVGRVEVGVRADAGPAVAVLDRTAALARAERCRAEGESAAAVLDAVWGVASVDGGDWFAASDAEPVRRLRREHGREATARGAAQRRLRRRIAALKPKRQPLSRRLRRGAGKVRSALRRLRGNR</sequence>
<dbReference type="SUPFAM" id="SSF53448">
    <property type="entry name" value="Nucleotide-diphospho-sugar transferases"/>
    <property type="match status" value="1"/>
</dbReference>
<dbReference type="InterPro" id="IPR029044">
    <property type="entry name" value="Nucleotide-diphossugar_trans"/>
</dbReference>
<protein>
    <submittedName>
        <fullName evidence="2">Glycosyltransferase</fullName>
    </submittedName>
</protein>
<reference evidence="2 3" key="1">
    <citation type="journal article" date="2018" name="Int. J. Syst. Evol. Microbiol.">
        <title>Glycomyces paridis sp. nov., isolated from the medicinal plant Paris polyphylla.</title>
        <authorList>
            <person name="Fang X.M."/>
            <person name="Bai J.L."/>
            <person name="Su J."/>
            <person name="Zhao L.L."/>
            <person name="Liu H.Y."/>
            <person name="Ma B.P."/>
            <person name="Zhang Y.Q."/>
            <person name="Yu L.Y."/>
        </authorList>
    </citation>
    <scope>NUCLEOTIDE SEQUENCE [LARGE SCALE GENOMIC DNA]</scope>
    <source>
        <strain evidence="2 3">CPCC 204357</strain>
    </source>
</reference>
<keyword evidence="3" id="KW-1185">Reference proteome</keyword>
<dbReference type="Proteomes" id="UP000305792">
    <property type="component" value="Unassembled WGS sequence"/>
</dbReference>
<dbReference type="Pfam" id="PF00535">
    <property type="entry name" value="Glycos_transf_2"/>
    <property type="match status" value="1"/>
</dbReference>
<dbReference type="Gene3D" id="3.90.550.10">
    <property type="entry name" value="Spore Coat Polysaccharide Biosynthesis Protein SpsA, Chain A"/>
    <property type="match status" value="1"/>
</dbReference>
<gene>
    <name evidence="2" type="ORF">E9998_13725</name>
</gene>
<dbReference type="EMBL" id="STGX01000009">
    <property type="protein sequence ID" value="THV28033.1"/>
    <property type="molecule type" value="Genomic_DNA"/>
</dbReference>
<dbReference type="PANTHER" id="PTHR43685:SF3">
    <property type="entry name" value="SLR2126 PROTEIN"/>
    <property type="match status" value="1"/>
</dbReference>
<dbReference type="AlphaFoldDB" id="A0A4S8PCI4"/>
<feature type="domain" description="Glycosyltransferase 2-like" evidence="1">
    <location>
        <begin position="35"/>
        <end position="155"/>
    </location>
</feature>